<reference evidence="9" key="1">
    <citation type="submission" date="2020-01" db="EMBL/GenBank/DDBJ databases">
        <title>Draft genome sequence of the Termite Coptotermes fromosanus.</title>
        <authorList>
            <person name="Itakura S."/>
            <person name="Yosikawa Y."/>
            <person name="Umezawa K."/>
        </authorList>
    </citation>
    <scope>NUCLEOTIDE SEQUENCE [LARGE SCALE GENOMIC DNA]</scope>
</reference>
<dbReference type="EMBL" id="BLKM01000369">
    <property type="protein sequence ID" value="GFG32451.1"/>
    <property type="molecule type" value="Genomic_DNA"/>
</dbReference>
<name>A0A6L2PIP3_COPFO</name>
<dbReference type="GO" id="GO:0012505">
    <property type="term" value="C:endomembrane system"/>
    <property type="evidence" value="ECO:0007669"/>
    <property type="project" value="UniProtKB-SubCell"/>
</dbReference>
<keyword evidence="9" id="KW-1185">Reference proteome</keyword>
<keyword evidence="3 6" id="KW-0812">Transmembrane</keyword>
<feature type="transmembrane region" description="Helical" evidence="6">
    <location>
        <begin position="218"/>
        <end position="242"/>
    </location>
</feature>
<feature type="transmembrane region" description="Helical" evidence="6">
    <location>
        <begin position="262"/>
        <end position="284"/>
    </location>
</feature>
<feature type="non-terminal residue" evidence="8">
    <location>
        <position position="296"/>
    </location>
</feature>
<gene>
    <name evidence="8" type="ORF">Cfor_04301</name>
</gene>
<evidence type="ECO:0000313" key="8">
    <source>
        <dbReference type="EMBL" id="GFG32451.1"/>
    </source>
</evidence>
<dbReference type="PANTHER" id="PTHR21324:SF2">
    <property type="entry name" value="EG:22E5.9 PROTEIN"/>
    <property type="match status" value="1"/>
</dbReference>
<proteinExistence type="inferred from homology"/>
<feature type="transmembrane region" description="Helical" evidence="6">
    <location>
        <begin position="111"/>
        <end position="133"/>
    </location>
</feature>
<evidence type="ECO:0000256" key="6">
    <source>
        <dbReference type="SAM" id="Phobius"/>
    </source>
</evidence>
<evidence type="ECO:0000313" key="9">
    <source>
        <dbReference type="Proteomes" id="UP000502823"/>
    </source>
</evidence>
<dbReference type="FunCoup" id="A0A6L2PIP3">
    <property type="interactions" value="234"/>
</dbReference>
<organism evidence="8 9">
    <name type="scientific">Coptotermes formosanus</name>
    <name type="common">Formosan subterranean termite</name>
    <dbReference type="NCBI Taxonomy" id="36987"/>
    <lineage>
        <taxon>Eukaryota</taxon>
        <taxon>Metazoa</taxon>
        <taxon>Ecdysozoa</taxon>
        <taxon>Arthropoda</taxon>
        <taxon>Hexapoda</taxon>
        <taxon>Insecta</taxon>
        <taxon>Pterygota</taxon>
        <taxon>Neoptera</taxon>
        <taxon>Polyneoptera</taxon>
        <taxon>Dictyoptera</taxon>
        <taxon>Blattodea</taxon>
        <taxon>Blattoidea</taxon>
        <taxon>Termitoidae</taxon>
        <taxon>Rhinotermitidae</taxon>
        <taxon>Coptotermes</taxon>
    </lineage>
</organism>
<feature type="transmembrane region" description="Helical" evidence="6">
    <location>
        <begin position="178"/>
        <end position="206"/>
    </location>
</feature>
<feature type="domain" description="CWH43-like N-terminal" evidence="7">
    <location>
        <begin position="79"/>
        <end position="289"/>
    </location>
</feature>
<protein>
    <recommendedName>
        <fullName evidence="7">CWH43-like N-terminal domain-containing protein</fullName>
    </recommendedName>
</protein>
<evidence type="ECO:0000256" key="4">
    <source>
        <dbReference type="ARBA" id="ARBA00022989"/>
    </source>
</evidence>
<dbReference type="InParanoid" id="A0A6L2PIP3"/>
<sequence length="296" mass="33622">MSEIHQDKEVHNLYHQTLICLHLNDRLCNEDFEDVLRKTDFVTAALNGCDWSDCRCDPFKPPVNPEYEAEWFQGVVWPMWRRYTIAVLNQHVEPGFPYISDTGTVPPESCIFGQLLNIAAFMLAVCVYIKYLQVQSFSQIITPENGVSHTFNKVALSFGLTSCVGLDIVANFQESNVIVVHMLGAFLCFAAGTIYFILQAICSYYLHPLANSIVMAHMRVVLAMVCTVFFILLSITGVISHLQFHGKDPRKWYPEDGGWEMHVASTVSEWIVATSFCVYILSFVQEFRAISIEEPQ</sequence>
<evidence type="ECO:0000256" key="1">
    <source>
        <dbReference type="ARBA" id="ARBA00004127"/>
    </source>
</evidence>
<comment type="caution">
    <text evidence="8">The sequence shown here is derived from an EMBL/GenBank/DDBJ whole genome shotgun (WGS) entry which is preliminary data.</text>
</comment>
<dbReference type="InterPro" id="IPR019402">
    <property type="entry name" value="CWH43_N"/>
</dbReference>
<evidence type="ECO:0000256" key="3">
    <source>
        <dbReference type="ARBA" id="ARBA00022692"/>
    </source>
</evidence>
<comment type="subcellular location">
    <subcellularLocation>
        <location evidence="1">Endomembrane system</location>
        <topology evidence="1">Multi-pass membrane protein</topology>
    </subcellularLocation>
</comment>
<keyword evidence="4 6" id="KW-1133">Transmembrane helix</keyword>
<dbReference type="AlphaFoldDB" id="A0A6L2PIP3"/>
<dbReference type="OrthoDB" id="191706at2759"/>
<evidence type="ECO:0000256" key="5">
    <source>
        <dbReference type="ARBA" id="ARBA00023136"/>
    </source>
</evidence>
<evidence type="ECO:0000256" key="2">
    <source>
        <dbReference type="ARBA" id="ARBA00006565"/>
    </source>
</evidence>
<dbReference type="Pfam" id="PF10277">
    <property type="entry name" value="Frag1"/>
    <property type="match status" value="1"/>
</dbReference>
<dbReference type="Proteomes" id="UP000502823">
    <property type="component" value="Unassembled WGS sequence"/>
</dbReference>
<dbReference type="PANTHER" id="PTHR21324">
    <property type="entry name" value="FASTING-INDUCIBLE INTEGRAL MEMBRANE PROTEIN TM6P1-RELATED"/>
    <property type="match status" value="1"/>
</dbReference>
<keyword evidence="5 6" id="KW-0472">Membrane</keyword>
<accession>A0A6L2PIP3</accession>
<evidence type="ECO:0000259" key="7">
    <source>
        <dbReference type="Pfam" id="PF10277"/>
    </source>
</evidence>
<dbReference type="InterPro" id="IPR050911">
    <property type="entry name" value="DRAM/TMEM150_Autophagy_Mod"/>
</dbReference>
<comment type="similarity">
    <text evidence="2">Belongs to the DRAM/TMEM150 family.</text>
</comment>